<accession>A0A0H3G830</accession>
<dbReference type="KEGG" id="bsi:BS1330_I1336"/>
<reference evidence="2 3" key="1">
    <citation type="journal article" date="2011" name="J. Bacteriol.">
        <title>Revised genome sequence of Brucella suis 1330.</title>
        <authorList>
            <person name="Tae H."/>
            <person name="Shallom S."/>
            <person name="Settlage R."/>
            <person name="Preston D."/>
            <person name="Adams L.G."/>
            <person name="Garner H.R."/>
        </authorList>
    </citation>
    <scope>NUCLEOTIDE SEQUENCE [LARGE SCALE GENOMIC DNA]</scope>
    <source>
        <strain evidence="2 3">1330</strain>
    </source>
</reference>
<dbReference type="EMBL" id="CP002997">
    <property type="protein sequence ID" value="AEM18672.1"/>
    <property type="molecule type" value="Genomic_DNA"/>
</dbReference>
<feature type="region of interest" description="Disordered" evidence="1">
    <location>
        <begin position="1"/>
        <end position="30"/>
    </location>
</feature>
<dbReference type="KEGG" id="bms:BR1341"/>
<evidence type="ECO:0000313" key="2">
    <source>
        <dbReference type="EMBL" id="AEM18672.1"/>
    </source>
</evidence>
<dbReference type="AlphaFoldDB" id="A0A0H3G830"/>
<dbReference type="HOGENOM" id="CLU_3402457_0_0_5"/>
<evidence type="ECO:0000256" key="1">
    <source>
        <dbReference type="SAM" id="MobiDB-lite"/>
    </source>
</evidence>
<name>A0A0H3G830_BRUSU</name>
<protein>
    <submittedName>
        <fullName evidence="2">Uncharacterized protein</fullName>
    </submittedName>
</protein>
<sequence length="30" mass="3390">MFGLTANEIEPAHANGRERMIAPKLQQLRP</sequence>
<keyword evidence="3" id="KW-1185">Reference proteome</keyword>
<proteinExistence type="predicted"/>
<gene>
    <name evidence="2" type="ordered locus">BS1330_I1336</name>
</gene>
<dbReference type="Proteomes" id="UP000007104">
    <property type="component" value="Chromosome I"/>
</dbReference>
<organism evidence="2 3">
    <name type="scientific">Brucella suis biovar 1 (strain 1330)</name>
    <dbReference type="NCBI Taxonomy" id="204722"/>
    <lineage>
        <taxon>Bacteria</taxon>
        <taxon>Pseudomonadati</taxon>
        <taxon>Pseudomonadota</taxon>
        <taxon>Alphaproteobacteria</taxon>
        <taxon>Hyphomicrobiales</taxon>
        <taxon>Brucellaceae</taxon>
        <taxon>Brucella/Ochrobactrum group</taxon>
        <taxon>Brucella</taxon>
    </lineage>
</organism>
<evidence type="ECO:0000313" key="3">
    <source>
        <dbReference type="Proteomes" id="UP000007104"/>
    </source>
</evidence>